<keyword evidence="1" id="KW-0175">Coiled coil</keyword>
<sequence length="170" mass="19742">MQLRIEKLMKLVESVINIHSVNLGKVDHSWSVNEGMVFGVLYAEKLPTTVAKALVKDDMEPLFKLKDKIMSAINSLEKNQQRFENNLSEYRQVYLKAAKPIYYPDPDKLEKKYKQAIAQLKEIHTELIQTIFGCKNIHTELMRRERLGSRFFKNSEAKTLEDSQPTLSLI</sequence>
<organism evidence="2 3">
    <name type="scientific">Legionella busanensis</name>
    <dbReference type="NCBI Taxonomy" id="190655"/>
    <lineage>
        <taxon>Bacteria</taxon>
        <taxon>Pseudomonadati</taxon>
        <taxon>Pseudomonadota</taxon>
        <taxon>Gammaproteobacteria</taxon>
        <taxon>Legionellales</taxon>
        <taxon>Legionellaceae</taxon>
        <taxon>Legionella</taxon>
    </lineage>
</organism>
<name>A0A378JNZ6_9GAMM</name>
<dbReference type="Proteomes" id="UP000254794">
    <property type="component" value="Unassembled WGS sequence"/>
</dbReference>
<proteinExistence type="predicted"/>
<dbReference type="AlphaFoldDB" id="A0A378JNZ6"/>
<accession>A0A378JNZ6</accession>
<evidence type="ECO:0000313" key="2">
    <source>
        <dbReference type="EMBL" id="STX52807.1"/>
    </source>
</evidence>
<evidence type="ECO:0000256" key="1">
    <source>
        <dbReference type="SAM" id="Coils"/>
    </source>
</evidence>
<protein>
    <submittedName>
        <fullName evidence="2">Uncharacterized protein</fullName>
    </submittedName>
</protein>
<feature type="coiled-coil region" evidence="1">
    <location>
        <begin position="66"/>
        <end position="93"/>
    </location>
</feature>
<gene>
    <name evidence="2" type="ORF">NCTC13316_02932</name>
</gene>
<reference evidence="2 3" key="1">
    <citation type="submission" date="2018-06" db="EMBL/GenBank/DDBJ databases">
        <authorList>
            <consortium name="Pathogen Informatics"/>
            <person name="Doyle S."/>
        </authorList>
    </citation>
    <scope>NUCLEOTIDE SEQUENCE [LARGE SCALE GENOMIC DNA]</scope>
    <source>
        <strain evidence="2 3">NCTC13316</strain>
    </source>
</reference>
<evidence type="ECO:0000313" key="3">
    <source>
        <dbReference type="Proteomes" id="UP000254794"/>
    </source>
</evidence>
<keyword evidence="3" id="KW-1185">Reference proteome</keyword>
<dbReference type="EMBL" id="UGOD01000001">
    <property type="protein sequence ID" value="STX52807.1"/>
    <property type="molecule type" value="Genomic_DNA"/>
</dbReference>
<dbReference type="RefSeq" id="WP_115332332.1">
    <property type="nucleotide sequence ID" value="NZ_CAAAHP010000003.1"/>
</dbReference>